<keyword evidence="8" id="KW-0807">Transducer</keyword>
<dbReference type="AlphaFoldDB" id="A0ABD0NUD8"/>
<reference evidence="10 11" key="1">
    <citation type="submission" date="2024-05" db="EMBL/GenBank/DDBJ databases">
        <title>Genome sequencing and assembly of Indian major carp, Cirrhinus mrigala (Hamilton, 1822).</title>
        <authorList>
            <person name="Mohindra V."/>
            <person name="Chowdhury L.M."/>
            <person name="Lal K."/>
            <person name="Jena J.K."/>
        </authorList>
    </citation>
    <scope>NUCLEOTIDE SEQUENCE [LARGE SCALE GENOMIC DNA]</scope>
    <source>
        <strain evidence="10">CM1030</strain>
        <tissue evidence="10">Blood</tissue>
    </source>
</reference>
<dbReference type="InterPro" id="IPR002455">
    <property type="entry name" value="GPCR3_GABA-B"/>
</dbReference>
<evidence type="ECO:0000256" key="6">
    <source>
        <dbReference type="ARBA" id="ARBA00023170"/>
    </source>
</evidence>
<dbReference type="Proteomes" id="UP001529510">
    <property type="component" value="Unassembled WGS sequence"/>
</dbReference>
<dbReference type="InterPro" id="IPR001828">
    <property type="entry name" value="ANF_lig-bd_rcpt"/>
</dbReference>
<dbReference type="InterPro" id="IPR028082">
    <property type="entry name" value="Peripla_BP_I"/>
</dbReference>
<evidence type="ECO:0000256" key="7">
    <source>
        <dbReference type="ARBA" id="ARBA00023180"/>
    </source>
</evidence>
<evidence type="ECO:0000256" key="2">
    <source>
        <dbReference type="ARBA" id="ARBA00022692"/>
    </source>
</evidence>
<evidence type="ECO:0000256" key="3">
    <source>
        <dbReference type="ARBA" id="ARBA00022989"/>
    </source>
</evidence>
<keyword evidence="2" id="KW-0812">Transmembrane</keyword>
<protein>
    <recommendedName>
        <fullName evidence="9">Receptor ligand binding region domain-containing protein</fullName>
    </recommendedName>
</protein>
<evidence type="ECO:0000256" key="4">
    <source>
        <dbReference type="ARBA" id="ARBA00023040"/>
    </source>
</evidence>
<dbReference type="GO" id="GO:0004930">
    <property type="term" value="F:G protein-coupled receptor activity"/>
    <property type="evidence" value="ECO:0007669"/>
    <property type="project" value="UniProtKB-KW"/>
</dbReference>
<evidence type="ECO:0000256" key="1">
    <source>
        <dbReference type="ARBA" id="ARBA00004370"/>
    </source>
</evidence>
<keyword evidence="7" id="KW-0325">Glycoprotein</keyword>
<dbReference type="Gene3D" id="3.40.50.2300">
    <property type="match status" value="2"/>
</dbReference>
<keyword evidence="3" id="KW-1133">Transmembrane helix</keyword>
<feature type="domain" description="Receptor ligand binding region" evidence="9">
    <location>
        <begin position="1"/>
        <end position="47"/>
    </location>
</feature>
<evidence type="ECO:0000313" key="10">
    <source>
        <dbReference type="EMBL" id="KAL0165503.1"/>
    </source>
</evidence>
<dbReference type="SUPFAM" id="SSF53822">
    <property type="entry name" value="Periplasmic binding protein-like I"/>
    <property type="match status" value="1"/>
</dbReference>
<feature type="non-terminal residue" evidence="10">
    <location>
        <position position="1"/>
    </location>
</feature>
<name>A0ABD0NUD8_CIRMR</name>
<dbReference type="GO" id="GO:0016020">
    <property type="term" value="C:membrane"/>
    <property type="evidence" value="ECO:0007669"/>
    <property type="project" value="UniProtKB-SubCell"/>
</dbReference>
<evidence type="ECO:0000313" key="11">
    <source>
        <dbReference type="Proteomes" id="UP001529510"/>
    </source>
</evidence>
<keyword evidence="6" id="KW-0675">Receptor</keyword>
<sequence length="51" mass="6032">SPALSNRQRFPTFFRTHPSATLHNPTRVQLFQKWKWTKIATIQQTTEVFTS</sequence>
<dbReference type="EMBL" id="JAMKFB020000019">
    <property type="protein sequence ID" value="KAL0165503.1"/>
    <property type="molecule type" value="Genomic_DNA"/>
</dbReference>
<accession>A0ABD0NUD8</accession>
<evidence type="ECO:0000259" key="9">
    <source>
        <dbReference type="Pfam" id="PF01094"/>
    </source>
</evidence>
<keyword evidence="5" id="KW-0472">Membrane</keyword>
<dbReference type="PANTHER" id="PTHR10519:SF77">
    <property type="entry name" value="GAMMA-AMINOBUTYRIC ACID TYPE B RECEPTOR SUBUNIT 1"/>
    <property type="match status" value="1"/>
</dbReference>
<proteinExistence type="predicted"/>
<dbReference type="PANTHER" id="PTHR10519">
    <property type="entry name" value="GABA-B RECEPTOR"/>
    <property type="match status" value="1"/>
</dbReference>
<dbReference type="Pfam" id="PF01094">
    <property type="entry name" value="ANF_receptor"/>
    <property type="match status" value="1"/>
</dbReference>
<comment type="subcellular location">
    <subcellularLocation>
        <location evidence="1">Membrane</location>
    </subcellularLocation>
</comment>
<feature type="non-terminal residue" evidence="10">
    <location>
        <position position="51"/>
    </location>
</feature>
<evidence type="ECO:0000256" key="8">
    <source>
        <dbReference type="ARBA" id="ARBA00023224"/>
    </source>
</evidence>
<gene>
    <name evidence="10" type="ORF">M9458_037347</name>
</gene>
<keyword evidence="11" id="KW-1185">Reference proteome</keyword>
<keyword evidence="4" id="KW-0297">G-protein coupled receptor</keyword>
<organism evidence="10 11">
    <name type="scientific">Cirrhinus mrigala</name>
    <name type="common">Mrigala</name>
    <dbReference type="NCBI Taxonomy" id="683832"/>
    <lineage>
        <taxon>Eukaryota</taxon>
        <taxon>Metazoa</taxon>
        <taxon>Chordata</taxon>
        <taxon>Craniata</taxon>
        <taxon>Vertebrata</taxon>
        <taxon>Euteleostomi</taxon>
        <taxon>Actinopterygii</taxon>
        <taxon>Neopterygii</taxon>
        <taxon>Teleostei</taxon>
        <taxon>Ostariophysi</taxon>
        <taxon>Cypriniformes</taxon>
        <taxon>Cyprinidae</taxon>
        <taxon>Labeoninae</taxon>
        <taxon>Labeonini</taxon>
        <taxon>Cirrhinus</taxon>
    </lineage>
</organism>
<evidence type="ECO:0000256" key="5">
    <source>
        <dbReference type="ARBA" id="ARBA00023136"/>
    </source>
</evidence>
<comment type="caution">
    <text evidence="10">The sequence shown here is derived from an EMBL/GenBank/DDBJ whole genome shotgun (WGS) entry which is preliminary data.</text>
</comment>